<dbReference type="RefSeq" id="WP_203838740.1">
    <property type="nucleotide sequence ID" value="NZ_BAAATV010000002.1"/>
</dbReference>
<feature type="region of interest" description="Disordered" evidence="1">
    <location>
        <begin position="1"/>
        <end position="300"/>
    </location>
</feature>
<feature type="compositionally biased region" description="Low complexity" evidence="1">
    <location>
        <begin position="118"/>
        <end position="134"/>
    </location>
</feature>
<comment type="caution">
    <text evidence="3">The sequence shown here is derived from an EMBL/GenBank/DDBJ whole genome shotgun (WGS) entry which is preliminary data.</text>
</comment>
<keyword evidence="4" id="KW-1185">Reference proteome</keyword>
<evidence type="ECO:0000313" key="3">
    <source>
        <dbReference type="EMBL" id="GIE21627.1"/>
    </source>
</evidence>
<keyword evidence="2" id="KW-1133">Transmembrane helix</keyword>
<gene>
    <name evidence="3" type="ORF">Ahu01nite_047290</name>
</gene>
<feature type="compositionally biased region" description="Low complexity" evidence="1">
    <location>
        <begin position="150"/>
        <end position="165"/>
    </location>
</feature>
<accession>A0ABQ3ZSV5</accession>
<organism evidence="3 4">
    <name type="scientific">Winogradskya humida</name>
    <dbReference type="NCBI Taxonomy" id="113566"/>
    <lineage>
        <taxon>Bacteria</taxon>
        <taxon>Bacillati</taxon>
        <taxon>Actinomycetota</taxon>
        <taxon>Actinomycetes</taxon>
        <taxon>Micromonosporales</taxon>
        <taxon>Micromonosporaceae</taxon>
        <taxon>Winogradskya</taxon>
    </lineage>
</organism>
<feature type="compositionally biased region" description="Polar residues" evidence="1">
    <location>
        <begin position="197"/>
        <end position="228"/>
    </location>
</feature>
<feature type="transmembrane region" description="Helical" evidence="2">
    <location>
        <begin position="348"/>
        <end position="370"/>
    </location>
</feature>
<feature type="compositionally biased region" description="Low complexity" evidence="1">
    <location>
        <begin position="67"/>
        <end position="94"/>
    </location>
</feature>
<reference evidence="3 4" key="1">
    <citation type="submission" date="2021-01" db="EMBL/GenBank/DDBJ databases">
        <title>Whole genome shotgun sequence of Actinoplanes humidus NBRC 14915.</title>
        <authorList>
            <person name="Komaki H."/>
            <person name="Tamura T."/>
        </authorList>
    </citation>
    <scope>NUCLEOTIDE SEQUENCE [LARGE SCALE GENOMIC DNA]</scope>
    <source>
        <strain evidence="3 4">NBRC 14915</strain>
    </source>
</reference>
<name>A0ABQ3ZSV5_9ACTN</name>
<protein>
    <submittedName>
        <fullName evidence="3">Uncharacterized protein</fullName>
    </submittedName>
</protein>
<dbReference type="EMBL" id="BOMN01000058">
    <property type="protein sequence ID" value="GIE21627.1"/>
    <property type="molecule type" value="Genomic_DNA"/>
</dbReference>
<feature type="compositionally biased region" description="Low complexity" evidence="1">
    <location>
        <begin position="232"/>
        <end position="245"/>
    </location>
</feature>
<evidence type="ECO:0000256" key="1">
    <source>
        <dbReference type="SAM" id="MobiDB-lite"/>
    </source>
</evidence>
<proteinExistence type="predicted"/>
<evidence type="ECO:0000256" key="2">
    <source>
        <dbReference type="SAM" id="Phobius"/>
    </source>
</evidence>
<keyword evidence="2" id="KW-0472">Membrane</keyword>
<feature type="compositionally biased region" description="Low complexity" evidence="1">
    <location>
        <begin position="42"/>
        <end position="58"/>
    </location>
</feature>
<feature type="compositionally biased region" description="Low complexity" evidence="1">
    <location>
        <begin position="271"/>
        <end position="284"/>
    </location>
</feature>
<feature type="compositionally biased region" description="Polar residues" evidence="1">
    <location>
        <begin position="246"/>
        <end position="268"/>
    </location>
</feature>
<keyword evidence="2" id="KW-0812">Transmembrane</keyword>
<sequence>MLRNSTAEGMGPVSGADQGYGVAQGNDSAAAEEAVTAPIPTGAAPASPQAAPGHQQPPGQQPPGQQPPGQQIPGQQAPAQQIPAQQASGQQAPGSYATPADEQATAQWPLAGQPGTLPASTPSASGPPASNPGPQYGAQYGTPQYGAQYGGTPTPAPGAGSNPAAVGQNQAGAPSYGPFHGGQNDAYPTSGAAWDPTPTSGATYPTSGAGTYPTSGAAPTSGVPTSGTGIHPTSGYPTSGTGTYSQFPTSGAANYPTSGPSNYPTSGAANYPTSGPSSYPTSGGANYPTSGPADTDQYGLPPADPDRFALVPAKGDQHTDAERFGFESVQTFGGPRIEPTPRQPKGRFILPALAGLVVGLLLFGTGGWFLGRAMSDGSGGSTVADKPATGGNRNLGPYESNQVALNAPKFSGELTTIADGWLPRLSNCSRSGDKDGPTLANGEKVRVRCQFDAISMFFIEYNTPADRDRARVSSLGQNVDARALTPGVADAGSRKTPSGRTEGNYIEYAYQVDGRTVAGLWWDDYATPVGAFMLAYWDKDMGQKWDGVREVWGNCA</sequence>
<evidence type="ECO:0000313" key="4">
    <source>
        <dbReference type="Proteomes" id="UP000603200"/>
    </source>
</evidence>
<dbReference type="Proteomes" id="UP000603200">
    <property type="component" value="Unassembled WGS sequence"/>
</dbReference>